<evidence type="ECO:0000313" key="3">
    <source>
        <dbReference type="Proteomes" id="UP000823775"/>
    </source>
</evidence>
<keyword evidence="1" id="KW-0812">Transmembrane</keyword>
<accession>A0ABS8Y5M6</accession>
<name>A0ABS8Y5M6_DATST</name>
<keyword evidence="1" id="KW-0472">Membrane</keyword>
<gene>
    <name evidence="2" type="ORF">HAX54_012915</name>
</gene>
<keyword evidence="1" id="KW-1133">Transmembrane helix</keyword>
<dbReference type="Proteomes" id="UP000823775">
    <property type="component" value="Unassembled WGS sequence"/>
</dbReference>
<protein>
    <submittedName>
        <fullName evidence="2">Uncharacterized protein</fullName>
    </submittedName>
</protein>
<sequence>TLQSTSRLVSNGVLRKPRPGPQILIGSRLFLTVMAIHLSLWVAPERRKFIASERSSSLHKYYIGSKTDSVFSSKANMIELALDGDGDGAGAVVA</sequence>
<dbReference type="EMBL" id="JACEIK010017606">
    <property type="protein sequence ID" value="MCE5165885.1"/>
    <property type="molecule type" value="Genomic_DNA"/>
</dbReference>
<feature type="non-terminal residue" evidence="2">
    <location>
        <position position="1"/>
    </location>
</feature>
<evidence type="ECO:0000256" key="1">
    <source>
        <dbReference type="SAM" id="Phobius"/>
    </source>
</evidence>
<proteinExistence type="predicted"/>
<keyword evidence="3" id="KW-1185">Reference proteome</keyword>
<organism evidence="2 3">
    <name type="scientific">Datura stramonium</name>
    <name type="common">Jimsonweed</name>
    <name type="synonym">Common thornapple</name>
    <dbReference type="NCBI Taxonomy" id="4076"/>
    <lineage>
        <taxon>Eukaryota</taxon>
        <taxon>Viridiplantae</taxon>
        <taxon>Streptophyta</taxon>
        <taxon>Embryophyta</taxon>
        <taxon>Tracheophyta</taxon>
        <taxon>Spermatophyta</taxon>
        <taxon>Magnoliopsida</taxon>
        <taxon>eudicotyledons</taxon>
        <taxon>Gunneridae</taxon>
        <taxon>Pentapetalae</taxon>
        <taxon>asterids</taxon>
        <taxon>lamiids</taxon>
        <taxon>Solanales</taxon>
        <taxon>Solanaceae</taxon>
        <taxon>Solanoideae</taxon>
        <taxon>Datureae</taxon>
        <taxon>Datura</taxon>
    </lineage>
</organism>
<comment type="caution">
    <text evidence="2">The sequence shown here is derived from an EMBL/GenBank/DDBJ whole genome shotgun (WGS) entry which is preliminary data.</text>
</comment>
<evidence type="ECO:0000313" key="2">
    <source>
        <dbReference type="EMBL" id="MCE5165885.1"/>
    </source>
</evidence>
<feature type="transmembrane region" description="Helical" evidence="1">
    <location>
        <begin position="23"/>
        <end position="43"/>
    </location>
</feature>
<reference evidence="2 3" key="1">
    <citation type="journal article" date="2021" name="BMC Genomics">
        <title>Datura genome reveals duplications of psychoactive alkaloid biosynthetic genes and high mutation rate following tissue culture.</title>
        <authorList>
            <person name="Rajewski A."/>
            <person name="Carter-House D."/>
            <person name="Stajich J."/>
            <person name="Litt A."/>
        </authorList>
    </citation>
    <scope>NUCLEOTIDE SEQUENCE [LARGE SCALE GENOMIC DNA]</scope>
    <source>
        <strain evidence="2">AR-01</strain>
    </source>
</reference>